<dbReference type="PANTHER" id="PTHR43201">
    <property type="entry name" value="ACYL-COA SYNTHETASE"/>
    <property type="match status" value="1"/>
</dbReference>
<evidence type="ECO:0000313" key="6">
    <source>
        <dbReference type="Proteomes" id="UP000578449"/>
    </source>
</evidence>
<dbReference type="EMBL" id="JACHGN010000002">
    <property type="protein sequence ID" value="MBB5131403.1"/>
    <property type="molecule type" value="Genomic_DNA"/>
</dbReference>
<protein>
    <submittedName>
        <fullName evidence="5">Bile acid-coenzyme A ligase</fullName>
    </submittedName>
</protein>
<comment type="caution">
    <text evidence="5">The sequence shown here is derived from an EMBL/GenBank/DDBJ whole genome shotgun (WGS) entry which is preliminary data.</text>
</comment>
<evidence type="ECO:0000259" key="4">
    <source>
        <dbReference type="Pfam" id="PF13193"/>
    </source>
</evidence>
<keyword evidence="2 5" id="KW-0436">Ligase</keyword>
<evidence type="ECO:0000313" key="5">
    <source>
        <dbReference type="EMBL" id="MBB5131403.1"/>
    </source>
</evidence>
<dbReference type="InterPro" id="IPR045851">
    <property type="entry name" value="AMP-bd_C_sf"/>
</dbReference>
<dbReference type="Pfam" id="PF00501">
    <property type="entry name" value="AMP-binding"/>
    <property type="match status" value="1"/>
</dbReference>
<dbReference type="SUPFAM" id="SSF56801">
    <property type="entry name" value="Acetyl-CoA synthetase-like"/>
    <property type="match status" value="1"/>
</dbReference>
<evidence type="ECO:0000256" key="1">
    <source>
        <dbReference type="ARBA" id="ARBA00006432"/>
    </source>
</evidence>
<comment type="similarity">
    <text evidence="1">Belongs to the ATP-dependent AMP-binding enzyme family.</text>
</comment>
<dbReference type="Gene3D" id="3.30.300.30">
    <property type="match status" value="1"/>
</dbReference>
<dbReference type="GO" id="GO:0006631">
    <property type="term" value="P:fatty acid metabolic process"/>
    <property type="evidence" value="ECO:0007669"/>
    <property type="project" value="TreeGrafter"/>
</dbReference>
<dbReference type="PANTHER" id="PTHR43201:SF5">
    <property type="entry name" value="MEDIUM-CHAIN ACYL-COA LIGASE ACSF2, MITOCHONDRIAL"/>
    <property type="match status" value="1"/>
</dbReference>
<gene>
    <name evidence="5" type="ORF">HNP84_001109</name>
</gene>
<evidence type="ECO:0000259" key="3">
    <source>
        <dbReference type="Pfam" id="PF00501"/>
    </source>
</evidence>
<feature type="domain" description="AMP-dependent synthetase/ligase" evidence="3">
    <location>
        <begin position="8"/>
        <end position="341"/>
    </location>
</feature>
<accession>A0A840P0E9</accession>
<dbReference type="GO" id="GO:0031956">
    <property type="term" value="F:medium-chain fatty acid-CoA ligase activity"/>
    <property type="evidence" value="ECO:0007669"/>
    <property type="project" value="TreeGrafter"/>
</dbReference>
<reference evidence="5 6" key="1">
    <citation type="submission" date="2020-08" db="EMBL/GenBank/DDBJ databases">
        <title>Genomic Encyclopedia of Type Strains, Phase IV (KMG-IV): sequencing the most valuable type-strain genomes for metagenomic binning, comparative biology and taxonomic classification.</title>
        <authorList>
            <person name="Goeker M."/>
        </authorList>
    </citation>
    <scope>NUCLEOTIDE SEQUENCE [LARGE SCALE GENOMIC DNA]</scope>
    <source>
        <strain evidence="5 6">DSM 45615</strain>
    </source>
</reference>
<dbReference type="InterPro" id="IPR025110">
    <property type="entry name" value="AMP-bd_C"/>
</dbReference>
<evidence type="ECO:0000256" key="2">
    <source>
        <dbReference type="ARBA" id="ARBA00022598"/>
    </source>
</evidence>
<dbReference type="InterPro" id="IPR042099">
    <property type="entry name" value="ANL_N_sf"/>
</dbReference>
<dbReference type="InterPro" id="IPR000873">
    <property type="entry name" value="AMP-dep_synth/lig_dom"/>
</dbReference>
<proteinExistence type="inferred from homology"/>
<dbReference type="AlphaFoldDB" id="A0A840P0E9"/>
<feature type="domain" description="AMP-binding enzyme C-terminal" evidence="4">
    <location>
        <begin position="390"/>
        <end position="463"/>
    </location>
</feature>
<dbReference type="Proteomes" id="UP000578449">
    <property type="component" value="Unassembled WGS sequence"/>
</dbReference>
<name>A0A840P0E9_9ACTN</name>
<organism evidence="5 6">
    <name type="scientific">Thermocatellispora tengchongensis</name>
    <dbReference type="NCBI Taxonomy" id="1073253"/>
    <lineage>
        <taxon>Bacteria</taxon>
        <taxon>Bacillati</taxon>
        <taxon>Actinomycetota</taxon>
        <taxon>Actinomycetes</taxon>
        <taxon>Streptosporangiales</taxon>
        <taxon>Streptosporangiaceae</taxon>
        <taxon>Thermocatellispora</taxon>
    </lineage>
</organism>
<dbReference type="Gene3D" id="3.40.50.12780">
    <property type="entry name" value="N-terminal domain of ligase-like"/>
    <property type="match status" value="1"/>
</dbReference>
<dbReference type="Pfam" id="PF13193">
    <property type="entry name" value="AMP-binding_C"/>
    <property type="match status" value="1"/>
</dbReference>
<keyword evidence="6" id="KW-1185">Reference proteome</keyword>
<sequence length="481" mass="53093">MRTMARLADEDPDFVAISYEDDSITRRELERRSNRLARVYAEKGVRFGDYVAVGLPNGIDFYVAFFATLKVGAVPLPLSYRLPIAERQAIIDLAKAALLVGVRQEDHPGYVALPAGFEPDASVSDEPLPEVVSPAWKAPTSGGSTGRPKIIRSGAAAEGSPAINQIVFRYTSEDTQAVVAPLYHNSALAMSVGGLLLGQHIVVMNRFDAEQTLRLIEKHKITWLMLVPTMMHRMYRIIEAGGKYDLSSIRALLHTASKCPEWLKEKWIELLGPEKIIEIYGGTESIAITLITGTEWLEHRGSVGRPFVGDMKVLDPHGVELPPGEIGEIYMKSGDGMGIGYEYVGAEPRTLNGWESLGDLGWKDEDGYLYISDRRVDMIVSGGANVYPAEVETAIDQYPQVLSSVVVGLPDDDLVQRVHALVQAEPGTTAQEILDFLAGRLVRYKIPRSIEFIDEPLRDDSGKVRRSQMRDAAIERMKSNA</sequence>